<evidence type="ECO:0000256" key="1">
    <source>
        <dbReference type="ARBA" id="ARBA00009690"/>
    </source>
</evidence>
<dbReference type="SMART" id="SM00865">
    <property type="entry name" value="Tubulin_C"/>
    <property type="match status" value="1"/>
</dbReference>
<dbReference type="Pfam" id="PF00091">
    <property type="entry name" value="Tubulin"/>
    <property type="match status" value="1"/>
</dbReference>
<evidence type="ECO:0000256" key="5">
    <source>
        <dbReference type="NCBIfam" id="TIGR00065"/>
    </source>
</evidence>
<dbReference type="SUPFAM" id="SSF55307">
    <property type="entry name" value="Tubulin C-terminal domain-like"/>
    <property type="match status" value="1"/>
</dbReference>
<dbReference type="GO" id="GO:0043093">
    <property type="term" value="P:FtsZ-dependent cytokinesis"/>
    <property type="evidence" value="ECO:0007669"/>
    <property type="project" value="UniProtKB-UniRule"/>
</dbReference>
<dbReference type="Pfam" id="PF12327">
    <property type="entry name" value="FtsZ_C"/>
    <property type="match status" value="1"/>
</dbReference>
<dbReference type="GO" id="GO:0005525">
    <property type="term" value="F:GTP binding"/>
    <property type="evidence" value="ECO:0007669"/>
    <property type="project" value="UniProtKB-UniRule"/>
</dbReference>
<evidence type="ECO:0000313" key="9">
    <source>
        <dbReference type="EMBL" id="PJA12358.1"/>
    </source>
</evidence>
<feature type="compositionally biased region" description="Polar residues" evidence="6">
    <location>
        <begin position="341"/>
        <end position="351"/>
    </location>
</feature>
<dbReference type="InterPro" id="IPR008280">
    <property type="entry name" value="Tub_FtsZ_C"/>
</dbReference>
<dbReference type="FunFam" id="3.40.50.1440:FF:000001">
    <property type="entry name" value="Cell division protein FtsZ"/>
    <property type="match status" value="1"/>
</dbReference>
<dbReference type="GO" id="GO:0003924">
    <property type="term" value="F:GTPase activity"/>
    <property type="evidence" value="ECO:0007669"/>
    <property type="project" value="UniProtKB-UniRule"/>
</dbReference>
<dbReference type="GO" id="GO:0051258">
    <property type="term" value="P:protein polymerization"/>
    <property type="evidence" value="ECO:0007669"/>
    <property type="project" value="UniProtKB-UniRule"/>
</dbReference>
<dbReference type="SMART" id="SM00864">
    <property type="entry name" value="Tubulin"/>
    <property type="match status" value="1"/>
</dbReference>
<comment type="subcellular location">
    <subcellularLocation>
        <location evidence="4">Cytoplasm</location>
    </subcellularLocation>
    <text evidence="4">Assembles at midcell at the inner surface of the cytoplasmic membrane.</text>
</comment>
<dbReference type="InterPro" id="IPR020805">
    <property type="entry name" value="Cell_div_FtsZ_CS"/>
</dbReference>
<dbReference type="InterPro" id="IPR003008">
    <property type="entry name" value="Tubulin_FtsZ_GTPase"/>
</dbReference>
<comment type="similarity">
    <text evidence="1 4">Belongs to the FtsZ family.</text>
</comment>
<dbReference type="InterPro" id="IPR037103">
    <property type="entry name" value="Tubulin/FtsZ-like_C"/>
</dbReference>
<feature type="domain" description="Tubulin/FtsZ GTPase" evidence="7">
    <location>
        <begin position="12"/>
        <end position="205"/>
    </location>
</feature>
<keyword evidence="4" id="KW-0963">Cytoplasm</keyword>
<dbReference type="Gene3D" id="3.40.50.1440">
    <property type="entry name" value="Tubulin/FtsZ, GTPase domain"/>
    <property type="match status" value="1"/>
</dbReference>
<dbReference type="InterPro" id="IPR045061">
    <property type="entry name" value="FtsZ/CetZ"/>
</dbReference>
<dbReference type="PRINTS" id="PR00423">
    <property type="entry name" value="CELLDVISFTSZ"/>
</dbReference>
<dbReference type="EMBL" id="PFQB01000117">
    <property type="protein sequence ID" value="PJA12358.1"/>
    <property type="molecule type" value="Genomic_DNA"/>
</dbReference>
<proteinExistence type="inferred from homology"/>
<dbReference type="NCBIfam" id="TIGR00065">
    <property type="entry name" value="ftsZ"/>
    <property type="match status" value="1"/>
</dbReference>
<feature type="binding site" evidence="4">
    <location>
        <position position="139"/>
    </location>
    <ligand>
        <name>GTP</name>
        <dbReference type="ChEBI" id="CHEBI:37565"/>
    </ligand>
</feature>
<feature type="binding site" evidence="4">
    <location>
        <position position="187"/>
    </location>
    <ligand>
        <name>GTP</name>
        <dbReference type="ChEBI" id="CHEBI:37565"/>
    </ligand>
</feature>
<evidence type="ECO:0000259" key="8">
    <source>
        <dbReference type="SMART" id="SM00865"/>
    </source>
</evidence>
<protein>
    <recommendedName>
        <fullName evidence="4 5">Cell division protein FtsZ</fullName>
    </recommendedName>
</protein>
<keyword evidence="4 9" id="KW-0132">Cell division</keyword>
<dbReference type="AlphaFoldDB" id="A0A2M7W0Z4"/>
<feature type="domain" description="Tubulin/FtsZ 2-layer sandwich" evidence="8">
    <location>
        <begin position="207"/>
        <end position="324"/>
    </location>
</feature>
<dbReference type="PANTHER" id="PTHR30314">
    <property type="entry name" value="CELL DIVISION PROTEIN FTSZ-RELATED"/>
    <property type="match status" value="1"/>
</dbReference>
<feature type="binding site" evidence="4">
    <location>
        <begin position="108"/>
        <end position="110"/>
    </location>
    <ligand>
        <name>GTP</name>
        <dbReference type="ChEBI" id="CHEBI:37565"/>
    </ligand>
</feature>
<feature type="region of interest" description="Disordered" evidence="6">
    <location>
        <begin position="338"/>
        <end position="367"/>
    </location>
</feature>
<evidence type="ECO:0000256" key="4">
    <source>
        <dbReference type="HAMAP-Rule" id="MF_00909"/>
    </source>
</evidence>
<keyword evidence="2 4" id="KW-0547">Nucleotide-binding</keyword>
<organism evidence="9 10">
    <name type="scientific">Candidatus Dojkabacteria bacterium CG_4_10_14_0_2_um_filter_Dojkabacteria_WS6_41_15</name>
    <dbReference type="NCBI Taxonomy" id="2014249"/>
    <lineage>
        <taxon>Bacteria</taxon>
        <taxon>Candidatus Dojkabacteria</taxon>
    </lineage>
</organism>
<dbReference type="InterPro" id="IPR018316">
    <property type="entry name" value="Tubulin/FtsZ_2-layer-sand-dom"/>
</dbReference>
<dbReference type="InterPro" id="IPR024757">
    <property type="entry name" value="FtsZ_C"/>
</dbReference>
<dbReference type="PANTHER" id="PTHR30314:SF3">
    <property type="entry name" value="MITOCHONDRIAL DIVISION PROTEIN FSZA"/>
    <property type="match status" value="1"/>
</dbReference>
<feature type="binding site" evidence="4">
    <location>
        <begin position="20"/>
        <end position="24"/>
    </location>
    <ligand>
        <name>GTP</name>
        <dbReference type="ChEBI" id="CHEBI:37565"/>
    </ligand>
</feature>
<dbReference type="Proteomes" id="UP000228952">
    <property type="component" value="Unassembled WGS sequence"/>
</dbReference>
<dbReference type="InterPro" id="IPR000158">
    <property type="entry name" value="Cell_div_FtsZ"/>
</dbReference>
<name>A0A2M7W0Z4_9BACT</name>
<comment type="subunit">
    <text evidence="4">Homodimer. Polymerizes to form a dynamic ring structure in a strictly GTP-dependent manner. Interacts directly with several other division proteins.</text>
</comment>
<gene>
    <name evidence="4" type="primary">ftsZ</name>
    <name evidence="9" type="ORF">COX64_04650</name>
</gene>
<feature type="binding site" evidence="4">
    <location>
        <position position="143"/>
    </location>
    <ligand>
        <name>GTP</name>
        <dbReference type="ChEBI" id="CHEBI:37565"/>
    </ligand>
</feature>
<evidence type="ECO:0000256" key="3">
    <source>
        <dbReference type="ARBA" id="ARBA00023134"/>
    </source>
</evidence>
<evidence type="ECO:0000256" key="6">
    <source>
        <dbReference type="SAM" id="MobiDB-lite"/>
    </source>
</evidence>
<keyword evidence="3 4" id="KW-0342">GTP-binding</keyword>
<sequence>MLVQPTTNVAANIKVVGVGGGGCNAINTMISDYNIEGVEFIAVNTDAQVLKNSRASVKLQIGQNLTSGLGAGGDPTIGLKAAEESVEEINQALEGADMVFVTGGMGGGTGTGAIPVISGIAKNLGALTVAVVTKPFSFENRKRMDVAMEGISRLKENVDAMIIIPNQRILEIIDKNLTFHDAMRKVDEVLANAVLSIANLVTQTGFINLDFADVRSILKNSGTAMMGIGSASGENRAEQAARQAITSPLLEMSIQGAKGLLFNIRGGSSLTMSEVAEAAEMITNMVDTTAVVKIGATIDESAEEELNVTVLAAGFPDIIYKPEVQQRPIVSVDQFDMPGQEQIQPTFSSDRPTVATPAQDAADDELDIPAFLRRK</sequence>
<dbReference type="InterPro" id="IPR036525">
    <property type="entry name" value="Tubulin/FtsZ_GTPase_sf"/>
</dbReference>
<evidence type="ECO:0000259" key="7">
    <source>
        <dbReference type="SMART" id="SM00864"/>
    </source>
</evidence>
<keyword evidence="4" id="KW-0717">Septation</keyword>
<evidence type="ECO:0000256" key="2">
    <source>
        <dbReference type="ARBA" id="ARBA00022741"/>
    </source>
</evidence>
<keyword evidence="4" id="KW-0131">Cell cycle</keyword>
<dbReference type="PROSITE" id="PS01134">
    <property type="entry name" value="FTSZ_1"/>
    <property type="match status" value="1"/>
</dbReference>
<reference evidence="10" key="1">
    <citation type="submission" date="2017-09" db="EMBL/GenBank/DDBJ databases">
        <title>Depth-based differentiation of microbial function through sediment-hosted aquifers and enrichment of novel symbionts in the deep terrestrial subsurface.</title>
        <authorList>
            <person name="Probst A.J."/>
            <person name="Ladd B."/>
            <person name="Jarett J.K."/>
            <person name="Geller-Mcgrath D.E."/>
            <person name="Sieber C.M.K."/>
            <person name="Emerson J.B."/>
            <person name="Anantharaman K."/>
            <person name="Thomas B.C."/>
            <person name="Malmstrom R."/>
            <person name="Stieglmeier M."/>
            <person name="Klingl A."/>
            <person name="Woyke T."/>
            <person name="Ryan C.M."/>
            <person name="Banfield J.F."/>
        </authorList>
    </citation>
    <scope>NUCLEOTIDE SEQUENCE [LARGE SCALE GENOMIC DNA]</scope>
</reference>
<dbReference type="Gene3D" id="3.30.1330.20">
    <property type="entry name" value="Tubulin/FtsZ, C-terminal domain"/>
    <property type="match status" value="1"/>
</dbReference>
<dbReference type="GO" id="GO:0000917">
    <property type="term" value="P:division septum assembly"/>
    <property type="evidence" value="ECO:0007669"/>
    <property type="project" value="UniProtKB-KW"/>
</dbReference>
<comment type="caution">
    <text evidence="9">The sequence shown here is derived from an EMBL/GenBank/DDBJ whole genome shotgun (WGS) entry which is preliminary data.</text>
</comment>
<dbReference type="GO" id="GO:0032153">
    <property type="term" value="C:cell division site"/>
    <property type="evidence" value="ECO:0007669"/>
    <property type="project" value="UniProtKB-UniRule"/>
</dbReference>
<dbReference type="GO" id="GO:0005737">
    <property type="term" value="C:cytoplasm"/>
    <property type="evidence" value="ECO:0007669"/>
    <property type="project" value="UniProtKB-SubCell"/>
</dbReference>
<dbReference type="SUPFAM" id="SSF52490">
    <property type="entry name" value="Tubulin nucleotide-binding domain-like"/>
    <property type="match status" value="1"/>
</dbReference>
<comment type="function">
    <text evidence="4">Essential cell division protein that forms a contractile ring structure (Z ring) at the future cell division site. The regulation of the ring assembly controls the timing and the location of cell division. One of the functions of the FtsZ ring is to recruit other cell division proteins to the septum to produce a new cell wall between the dividing cells. Binds GTP and shows GTPase activity.</text>
</comment>
<dbReference type="CDD" id="cd02201">
    <property type="entry name" value="FtsZ_type1"/>
    <property type="match status" value="1"/>
</dbReference>
<evidence type="ECO:0000313" key="10">
    <source>
        <dbReference type="Proteomes" id="UP000228952"/>
    </source>
</evidence>
<accession>A0A2M7W0Z4</accession>
<dbReference type="HAMAP" id="MF_00909">
    <property type="entry name" value="FtsZ"/>
    <property type="match status" value="1"/>
</dbReference>